<dbReference type="Proteomes" id="UP000011668">
    <property type="component" value="Unassembled WGS sequence"/>
</dbReference>
<dbReference type="AlphaFoldDB" id="L8WIE8"/>
<keyword evidence="2" id="KW-1185">Reference proteome</keyword>
<name>L8WIE8_THACA</name>
<accession>L8WIE8</accession>
<organism evidence="1 2">
    <name type="scientific">Thanatephorus cucumeris (strain AG1-IA)</name>
    <name type="common">Rice sheath blight fungus</name>
    <name type="synonym">Rhizoctonia solani</name>
    <dbReference type="NCBI Taxonomy" id="983506"/>
    <lineage>
        <taxon>Eukaryota</taxon>
        <taxon>Fungi</taxon>
        <taxon>Dikarya</taxon>
        <taxon>Basidiomycota</taxon>
        <taxon>Agaricomycotina</taxon>
        <taxon>Agaricomycetes</taxon>
        <taxon>Cantharellales</taxon>
        <taxon>Ceratobasidiaceae</taxon>
        <taxon>Rhizoctonia</taxon>
        <taxon>Rhizoctonia solani AG-1</taxon>
    </lineage>
</organism>
<evidence type="ECO:0000313" key="2">
    <source>
        <dbReference type="Proteomes" id="UP000011668"/>
    </source>
</evidence>
<sequence>MADFAIHRTSVYCPQLAGRCTSEKLTFSRSESEMVCITFKKLYLLGDITMQVYRYIRRQE</sequence>
<dbReference type="HOGENOM" id="CLU_2943432_0_0_1"/>
<evidence type="ECO:0000313" key="1">
    <source>
        <dbReference type="EMBL" id="ELU36578.1"/>
    </source>
</evidence>
<reference evidence="1 2" key="1">
    <citation type="journal article" date="2013" name="Nat. Commun.">
        <title>The evolution and pathogenic mechanisms of the rice sheath blight pathogen.</title>
        <authorList>
            <person name="Zheng A."/>
            <person name="Lin R."/>
            <person name="Xu L."/>
            <person name="Qin P."/>
            <person name="Tang C."/>
            <person name="Ai P."/>
            <person name="Zhang D."/>
            <person name="Liu Y."/>
            <person name="Sun Z."/>
            <person name="Feng H."/>
            <person name="Wang Y."/>
            <person name="Chen Y."/>
            <person name="Liang X."/>
            <person name="Fu R."/>
            <person name="Li Q."/>
            <person name="Zhang J."/>
            <person name="Yu X."/>
            <person name="Xie Z."/>
            <person name="Ding L."/>
            <person name="Guan P."/>
            <person name="Tang J."/>
            <person name="Liang Y."/>
            <person name="Wang S."/>
            <person name="Deng Q."/>
            <person name="Li S."/>
            <person name="Zhu J."/>
            <person name="Wang L."/>
            <person name="Liu H."/>
            <person name="Li P."/>
        </authorList>
    </citation>
    <scope>NUCLEOTIDE SEQUENCE [LARGE SCALE GENOMIC DNA]</scope>
    <source>
        <strain evidence="2">AG-1 IA</strain>
    </source>
</reference>
<proteinExistence type="predicted"/>
<dbReference type="EMBL" id="AFRT01003247">
    <property type="protein sequence ID" value="ELU36578.1"/>
    <property type="molecule type" value="Genomic_DNA"/>
</dbReference>
<protein>
    <submittedName>
        <fullName evidence="1">Uncharacterized protein</fullName>
    </submittedName>
</protein>
<gene>
    <name evidence="1" type="ORF">AG1IA_09393</name>
</gene>
<comment type="caution">
    <text evidence="1">The sequence shown here is derived from an EMBL/GenBank/DDBJ whole genome shotgun (WGS) entry which is preliminary data.</text>
</comment>